<evidence type="ECO:0000256" key="1">
    <source>
        <dbReference type="ARBA" id="ARBA00022737"/>
    </source>
</evidence>
<dbReference type="Proteomes" id="UP000024533">
    <property type="component" value="Unassembled WGS sequence"/>
</dbReference>
<dbReference type="SMART" id="SM00248">
    <property type="entry name" value="ANK"/>
    <property type="match status" value="5"/>
</dbReference>
<dbReference type="Gene3D" id="1.25.40.20">
    <property type="entry name" value="Ankyrin repeat-containing domain"/>
    <property type="match status" value="1"/>
</dbReference>
<protein>
    <submittedName>
        <fullName evidence="4">Uncharacterized protein</fullName>
    </submittedName>
</protein>
<gene>
    <name evidence="4" type="ORF">H109_05810</name>
</gene>
<dbReference type="InterPro" id="IPR050745">
    <property type="entry name" value="Multifunctional_regulatory"/>
</dbReference>
<dbReference type="PROSITE" id="PS50088">
    <property type="entry name" value="ANK_REPEAT"/>
    <property type="match status" value="1"/>
</dbReference>
<dbReference type="OMA" id="HRHTTIE"/>
<dbReference type="HOGENOM" id="CLU_806957_0_0_1"/>
<proteinExistence type="predicted"/>
<organism evidence="4 5">
    <name type="scientific">Trichophyton interdigitale (strain MR816)</name>
    <dbReference type="NCBI Taxonomy" id="1215338"/>
    <lineage>
        <taxon>Eukaryota</taxon>
        <taxon>Fungi</taxon>
        <taxon>Dikarya</taxon>
        <taxon>Ascomycota</taxon>
        <taxon>Pezizomycotina</taxon>
        <taxon>Eurotiomycetes</taxon>
        <taxon>Eurotiomycetidae</taxon>
        <taxon>Onygenales</taxon>
        <taxon>Arthrodermataceae</taxon>
        <taxon>Trichophyton</taxon>
    </lineage>
</organism>
<evidence type="ECO:0000256" key="2">
    <source>
        <dbReference type="ARBA" id="ARBA00023043"/>
    </source>
</evidence>
<evidence type="ECO:0000313" key="4">
    <source>
        <dbReference type="EMBL" id="KDB22268.1"/>
    </source>
</evidence>
<dbReference type="InterPro" id="IPR002110">
    <property type="entry name" value="Ankyrin_rpt"/>
</dbReference>
<accession>A0A059J3M8</accession>
<dbReference type="EMBL" id="AOKY01000367">
    <property type="protein sequence ID" value="KDB22268.1"/>
    <property type="molecule type" value="Genomic_DNA"/>
</dbReference>
<reference evidence="4 5" key="1">
    <citation type="submission" date="2014-02" db="EMBL/GenBank/DDBJ databases">
        <title>The Genome Sequence of Trichophyton interdigitale MR816.</title>
        <authorList>
            <consortium name="The Broad Institute Genomics Platform"/>
            <person name="Cuomo C.A."/>
            <person name="White T.C."/>
            <person name="Graser Y."/>
            <person name="Martinez-Rossi N."/>
            <person name="Heitman J."/>
            <person name="Young S.K."/>
            <person name="Zeng Q."/>
            <person name="Gargeya S."/>
            <person name="Abouelleil A."/>
            <person name="Alvarado L."/>
            <person name="Chapman S.B."/>
            <person name="Gainer-Dewar J."/>
            <person name="Goldberg J."/>
            <person name="Griggs A."/>
            <person name="Gujja S."/>
            <person name="Hansen M."/>
            <person name="Howarth C."/>
            <person name="Imamovic A."/>
            <person name="Larimer J."/>
            <person name="Martinez D."/>
            <person name="Murphy C."/>
            <person name="Pearson M.D."/>
            <person name="Persinoti G."/>
            <person name="Poon T."/>
            <person name="Priest M."/>
            <person name="Roberts A.D."/>
            <person name="Saif S."/>
            <person name="Shea T.D."/>
            <person name="Sykes S.N."/>
            <person name="Wortman J."/>
            <person name="Nusbaum C."/>
            <person name="Birren B."/>
        </authorList>
    </citation>
    <scope>NUCLEOTIDE SEQUENCE [LARGE SCALE GENOMIC DNA]</scope>
    <source>
        <strain evidence="4 5">MR816</strain>
    </source>
</reference>
<dbReference type="AlphaFoldDB" id="A0A059J3M8"/>
<dbReference type="SUPFAM" id="SSF48403">
    <property type="entry name" value="Ankyrin repeat"/>
    <property type="match status" value="1"/>
</dbReference>
<keyword evidence="2 3" id="KW-0040">ANK repeat</keyword>
<evidence type="ECO:0000256" key="3">
    <source>
        <dbReference type="PROSITE-ProRule" id="PRU00023"/>
    </source>
</evidence>
<dbReference type="PANTHER" id="PTHR24189">
    <property type="entry name" value="MYOTROPHIN"/>
    <property type="match status" value="1"/>
</dbReference>
<dbReference type="OrthoDB" id="341259at2759"/>
<name>A0A059J3M8_TRIIM</name>
<comment type="caution">
    <text evidence="4">The sequence shown here is derived from an EMBL/GenBank/DDBJ whole genome shotgun (WGS) entry which is preliminary data.</text>
</comment>
<dbReference type="InterPro" id="IPR036770">
    <property type="entry name" value="Ankyrin_rpt-contain_sf"/>
</dbReference>
<sequence>MSIQHPQHTMNQAACLTMLPNELILLISDHLTRKQDLNSFLRCNRRFYSLLNKRLYQLAARSRNNDAVMWALKTANVELARRAIDAGSDPEKEFKSGGWRNDRPLHVAVRHASETKKRSLLPEGEMQDFLQKNDNLIRYLVSLNTDVNRLDNFTQSPLWEAVIRGEINSVRLFLDNGGDVTMQNCHGGGLAHAAIGPAQSNGPNAIIYLDILKLLFERGLNPNEGGRHKFAPLHSQVKAVNHRIHRDRRKNTRTLSEERVEDVLKLLLKYGADIDAQTGVGETPLELALSYLPQELICFKLLLQYGADTSLFSLPPVGEERDAAIKVCREVSQETGRIFEFLAT</sequence>
<keyword evidence="5" id="KW-1185">Reference proteome</keyword>
<feature type="repeat" description="ANK" evidence="3">
    <location>
        <begin position="280"/>
        <end position="314"/>
    </location>
</feature>
<dbReference type="STRING" id="1215338.A0A059J3M8"/>
<keyword evidence="1" id="KW-0677">Repeat</keyword>
<evidence type="ECO:0000313" key="5">
    <source>
        <dbReference type="Proteomes" id="UP000024533"/>
    </source>
</evidence>